<dbReference type="SUPFAM" id="SSF82185">
    <property type="entry name" value="Histone H3 K4-specific methyltransferase SET7/9 N-terminal domain"/>
    <property type="match status" value="1"/>
</dbReference>
<proteinExistence type="predicted"/>
<comment type="caution">
    <text evidence="4">The sequence shown here is derived from an EMBL/GenBank/DDBJ whole genome shotgun (WGS) entry which is preliminary data.</text>
</comment>
<feature type="region of interest" description="Disordered" evidence="3">
    <location>
        <begin position="919"/>
        <end position="994"/>
    </location>
</feature>
<keyword evidence="2" id="KW-0175">Coiled coil</keyword>
<evidence type="ECO:0000313" key="5">
    <source>
        <dbReference type="Proteomes" id="UP000815325"/>
    </source>
</evidence>
<feature type="compositionally biased region" description="Low complexity" evidence="3">
    <location>
        <begin position="932"/>
        <end position="949"/>
    </location>
</feature>
<evidence type="ECO:0000313" key="4">
    <source>
        <dbReference type="EMBL" id="KAF5838015.1"/>
    </source>
</evidence>
<sequence>MPPKKQEGQEDDRPLPLSAAVAKQNHVSDVPFPNPDLFFRVYESEEDEPSSKVRKDVLRLQEKWLRENGRRWPENGMNTDDLVWLDEEKEREKAAAGKGRGSIQPKSASALSAVPAEKDTFPGEFLSEPADDGGQQPGGTKPKKPLSALSREGGNWVTDEFESYDYEAGNLETLWDMHLWDREGKPLMMPEGPPDEAMGEESEDWDDFYGTYRPRHVNTEDAREAVWATDEFESDEDNTESEWEPEYVGAGLGLEAEDPFNPQYSLRHSNHPLAPFPGEPLKWASYAYDDGTTFEGLSRDAVPHGMGVMIFGNGTGGGLHFRDVRRGDKYEGEFQVGYAHGLGQFTSENRGEVYIGEYFAGQRHGCGIRINMQPYNYLLAHGEDPVSAYQKTYADIMRNIEFRTWYRNKALGSDYEDEVVLHAVRDDLDDPYAVLMKNAQHESKIRDWQGMTAQEKVLTKAVEIIEGITDDRNARRANKGQPMLENSTAWLVGEDGKLHHKMDSGGNDSDWDSVELMVGMDTDGGPGLGWHDDSGETSEYPLDGPLRESIAADVYDDRAEEDEDKDMILGEHMVNPFTGLSMKDYLDGKESQYKEFLQATGAIAALTGQRPGPITGKVVADAEGSSYVGGGGNRGEEGELKAIMDMQLSKSTQAMFVQHMEASAAAHAGPPLRYTNGQNPMDEGTDTRFETESDVMELCDLAEVRAQTQGCAFGPLVFPFPRQPHHHIASAFAQRRHAHDPNNLVHPWVSSSHTGPLGQCFPIPDDQSIRAEMMRFVHNYAHIYSMYNFDYDPEPGSVQYKIDQRIKRAGELNLQSLGRMAEAADDELALEQEQRRLQQQQQQQQQPELLASITGAQASNRGSSSPASTSAPQDSSSSSNASKGGRSLGGGSMFASMSFGMGGATHAVLGALTRAAGRAASRRPHVLRPSHVRASSTVVRSSSAAGGSRSRSRGVGLGGMGVQQQDGRRRGIAGLGGLMGGGPWVRQQQQQEQH</sequence>
<reference evidence="4" key="1">
    <citation type="submission" date="2017-08" db="EMBL/GenBank/DDBJ databases">
        <authorList>
            <person name="Polle J.E."/>
            <person name="Barry K."/>
            <person name="Cushman J."/>
            <person name="Schmutz J."/>
            <person name="Tran D."/>
            <person name="Hathwaick L.T."/>
            <person name="Yim W.C."/>
            <person name="Jenkins J."/>
            <person name="Mckie-Krisberg Z.M."/>
            <person name="Prochnik S."/>
            <person name="Lindquist E."/>
            <person name="Dockter R.B."/>
            <person name="Adam C."/>
            <person name="Molina H."/>
            <person name="Bunkerborg J."/>
            <person name="Jin E."/>
            <person name="Buchheim M."/>
            <person name="Magnuson J."/>
        </authorList>
    </citation>
    <scope>NUCLEOTIDE SEQUENCE</scope>
    <source>
        <strain evidence="4">CCAP 19/18</strain>
    </source>
</reference>
<organism evidence="4 5">
    <name type="scientific">Dunaliella salina</name>
    <name type="common">Green alga</name>
    <name type="synonym">Protococcus salinus</name>
    <dbReference type="NCBI Taxonomy" id="3046"/>
    <lineage>
        <taxon>Eukaryota</taxon>
        <taxon>Viridiplantae</taxon>
        <taxon>Chlorophyta</taxon>
        <taxon>core chlorophytes</taxon>
        <taxon>Chlorophyceae</taxon>
        <taxon>CS clade</taxon>
        <taxon>Chlamydomonadales</taxon>
        <taxon>Dunaliellaceae</taxon>
        <taxon>Dunaliella</taxon>
    </lineage>
</organism>
<evidence type="ECO:0000256" key="2">
    <source>
        <dbReference type="SAM" id="Coils"/>
    </source>
</evidence>
<gene>
    <name evidence="4" type="ORF">DUNSADRAFT_3502</name>
</gene>
<feature type="region of interest" description="Disordered" evidence="3">
    <location>
        <begin position="856"/>
        <end position="886"/>
    </location>
</feature>
<feature type="coiled-coil region" evidence="2">
    <location>
        <begin position="814"/>
        <end position="843"/>
    </location>
</feature>
<dbReference type="Pfam" id="PF02493">
    <property type="entry name" value="MORN"/>
    <property type="match status" value="3"/>
</dbReference>
<accession>A0ABQ7GTT1</accession>
<keyword evidence="5" id="KW-1185">Reference proteome</keyword>
<dbReference type="Proteomes" id="UP000815325">
    <property type="component" value="Unassembled WGS sequence"/>
</dbReference>
<evidence type="ECO:0000256" key="1">
    <source>
        <dbReference type="ARBA" id="ARBA00022737"/>
    </source>
</evidence>
<dbReference type="EMBL" id="MU069594">
    <property type="protein sequence ID" value="KAF5838015.1"/>
    <property type="molecule type" value="Genomic_DNA"/>
</dbReference>
<feature type="region of interest" description="Disordered" evidence="3">
    <location>
        <begin position="88"/>
        <end position="154"/>
    </location>
</feature>
<keyword evidence="1" id="KW-0677">Repeat</keyword>
<feature type="compositionally biased region" description="Gly residues" evidence="3">
    <location>
        <begin position="973"/>
        <end position="983"/>
    </location>
</feature>
<feature type="compositionally biased region" description="Basic residues" evidence="3">
    <location>
        <begin position="920"/>
        <end position="931"/>
    </location>
</feature>
<dbReference type="SMART" id="SM00698">
    <property type="entry name" value="MORN"/>
    <property type="match status" value="2"/>
</dbReference>
<dbReference type="InterPro" id="IPR003409">
    <property type="entry name" value="MORN"/>
</dbReference>
<protein>
    <submittedName>
        <fullName evidence="4">Uncharacterized protein</fullName>
    </submittedName>
</protein>
<name>A0ABQ7GTT1_DUNSA</name>
<feature type="compositionally biased region" description="Low complexity" evidence="3">
    <location>
        <begin position="856"/>
        <end position="885"/>
    </location>
</feature>
<evidence type="ECO:0000256" key="3">
    <source>
        <dbReference type="SAM" id="MobiDB-lite"/>
    </source>
</evidence>